<dbReference type="PANTHER" id="PTHR43581:SF2">
    <property type="entry name" value="EXCINUCLEASE ATPASE SUBUNIT"/>
    <property type="match status" value="1"/>
</dbReference>
<dbReference type="PIRSF" id="PIRSF029347">
    <property type="entry name" value="RecF"/>
    <property type="match status" value="1"/>
</dbReference>
<dbReference type="PANTHER" id="PTHR43581">
    <property type="entry name" value="ATP/GTP PHOSPHATASE"/>
    <property type="match status" value="1"/>
</dbReference>
<evidence type="ECO:0000313" key="3">
    <source>
        <dbReference type="Proteomes" id="UP000192980"/>
    </source>
</evidence>
<organism evidence="2 3">
    <name type="scientific">Sphingobacterium psychroaquaticum</name>
    <dbReference type="NCBI Taxonomy" id="561061"/>
    <lineage>
        <taxon>Bacteria</taxon>
        <taxon>Pseudomonadati</taxon>
        <taxon>Bacteroidota</taxon>
        <taxon>Sphingobacteriia</taxon>
        <taxon>Sphingobacteriales</taxon>
        <taxon>Sphingobacteriaceae</taxon>
        <taxon>Sphingobacterium</taxon>
    </lineage>
</organism>
<dbReference type="GO" id="GO:0016887">
    <property type="term" value="F:ATP hydrolysis activity"/>
    <property type="evidence" value="ECO:0007669"/>
    <property type="project" value="InterPro"/>
</dbReference>
<protein>
    <submittedName>
        <fullName evidence="2">Predicted ATPase</fullName>
    </submittedName>
</protein>
<dbReference type="RefSeq" id="WP_085472967.1">
    <property type="nucleotide sequence ID" value="NZ_FXAU01000003.1"/>
</dbReference>
<dbReference type="GO" id="GO:0005524">
    <property type="term" value="F:ATP binding"/>
    <property type="evidence" value="ECO:0007669"/>
    <property type="project" value="InterPro"/>
</dbReference>
<dbReference type="InterPro" id="IPR051396">
    <property type="entry name" value="Bact_Antivir_Def_Nuclease"/>
</dbReference>
<dbReference type="Gene3D" id="3.40.50.300">
    <property type="entry name" value="P-loop containing nucleotide triphosphate hydrolases"/>
    <property type="match status" value="1"/>
</dbReference>
<feature type="domain" description="ATPase AAA-type core" evidence="1">
    <location>
        <begin position="28"/>
        <end position="320"/>
    </location>
</feature>
<name>A0A1X7JW19_9SPHI</name>
<evidence type="ECO:0000313" key="2">
    <source>
        <dbReference type="EMBL" id="SMG32444.1"/>
    </source>
</evidence>
<keyword evidence="3" id="KW-1185">Reference proteome</keyword>
<reference evidence="2 3" key="1">
    <citation type="submission" date="2017-04" db="EMBL/GenBank/DDBJ databases">
        <authorList>
            <person name="Afonso C.L."/>
            <person name="Miller P.J."/>
            <person name="Scott M.A."/>
            <person name="Spackman E."/>
            <person name="Goraichik I."/>
            <person name="Dimitrov K.M."/>
            <person name="Suarez D.L."/>
            <person name="Swayne D.E."/>
        </authorList>
    </citation>
    <scope>NUCLEOTIDE SEQUENCE [LARGE SCALE GENOMIC DNA]</scope>
    <source>
        <strain evidence="2 3">DSM 22418</strain>
    </source>
</reference>
<dbReference type="EMBL" id="FXAU01000003">
    <property type="protein sequence ID" value="SMG32444.1"/>
    <property type="molecule type" value="Genomic_DNA"/>
</dbReference>
<dbReference type="InterPro" id="IPR027417">
    <property type="entry name" value="P-loop_NTPase"/>
</dbReference>
<dbReference type="STRING" id="561061.SAMN05660862_2248"/>
<gene>
    <name evidence="2" type="ORF">SAMN05660862_2248</name>
</gene>
<dbReference type="AlphaFoldDB" id="A0A1X7JW19"/>
<evidence type="ECO:0000259" key="1">
    <source>
        <dbReference type="Pfam" id="PF13304"/>
    </source>
</evidence>
<proteinExistence type="predicted"/>
<dbReference type="InterPro" id="IPR003959">
    <property type="entry name" value="ATPase_AAA_core"/>
</dbReference>
<sequence>MNRIKRVVINGLWKDKSENIIWDLNNDINILSGINGSGKSTVMDVVSSLMLNRTEILKKIVEEVKIYISDTQFFHYKFFTKNISDIEASAKLGEPLDDLDFKYETLLDALNNEKRKMLETDGENIKSVSFNITKDSSYLKDFRLNTKIDIISTFDNAIIFDDESYDEDVETELDKELYLLQKKYLSYQLNLAKKVQGSYATNPKKVKNTIKNAYSQIELFKEYINDFFREAGKKIDEDKNELSFTLLKSNNPITIYQLSSGEKQLLLILLTVLLQDKKSSIIFMDEPEISLHFDWQKQLINIISTLNPNAQLIIATHSPAMIMEGWFDKVVNIADIKVC</sequence>
<accession>A0A1X7JW19</accession>
<dbReference type="Pfam" id="PF13304">
    <property type="entry name" value="AAA_21"/>
    <property type="match status" value="1"/>
</dbReference>
<dbReference type="InterPro" id="IPR014555">
    <property type="entry name" value="RecF-like"/>
</dbReference>
<dbReference type="Proteomes" id="UP000192980">
    <property type="component" value="Unassembled WGS sequence"/>
</dbReference>
<dbReference type="OrthoDB" id="9784297at2"/>
<dbReference type="SUPFAM" id="SSF52540">
    <property type="entry name" value="P-loop containing nucleoside triphosphate hydrolases"/>
    <property type="match status" value="1"/>
</dbReference>